<dbReference type="GO" id="GO:0005524">
    <property type="term" value="F:ATP binding"/>
    <property type="evidence" value="ECO:0007669"/>
    <property type="project" value="UniProtKB-UniRule"/>
</dbReference>
<feature type="domain" description="Fibronectin type-III" evidence="25">
    <location>
        <begin position="377"/>
        <end position="486"/>
    </location>
</feature>
<comment type="catalytic activity">
    <reaction evidence="17">
        <text>L-tyrosyl-[protein] + ATP = O-phospho-L-tyrosyl-[protein] + ADP + H(+)</text>
        <dbReference type="Rhea" id="RHEA:10596"/>
        <dbReference type="Rhea" id="RHEA-COMP:10136"/>
        <dbReference type="Rhea" id="RHEA-COMP:20101"/>
        <dbReference type="ChEBI" id="CHEBI:15378"/>
        <dbReference type="ChEBI" id="CHEBI:30616"/>
        <dbReference type="ChEBI" id="CHEBI:46858"/>
        <dbReference type="ChEBI" id="CHEBI:61978"/>
        <dbReference type="ChEBI" id="CHEBI:456216"/>
        <dbReference type="EC" id="2.7.10.1"/>
    </reaction>
</comment>
<dbReference type="PRINTS" id="PR00014">
    <property type="entry name" value="FNTYPEIII"/>
</dbReference>
<evidence type="ECO:0000256" key="17">
    <source>
        <dbReference type="ARBA" id="ARBA00051243"/>
    </source>
</evidence>
<keyword evidence="10" id="KW-0418">Kinase</keyword>
<dbReference type="SUPFAM" id="SSF49785">
    <property type="entry name" value="Galactose-binding domain-like"/>
    <property type="match status" value="1"/>
</dbReference>
<dbReference type="PRINTS" id="PR00109">
    <property type="entry name" value="TYRKINASE"/>
</dbReference>
<dbReference type="EC" id="2.7.10.1" evidence="2"/>
<keyword evidence="14" id="KW-0829">Tyrosine-protein kinase</keyword>
<dbReference type="Gene3D" id="1.10.510.10">
    <property type="entry name" value="Transferase(Phosphotransferase) domain 1"/>
    <property type="match status" value="1"/>
</dbReference>
<dbReference type="InterPro" id="IPR001090">
    <property type="entry name" value="Ephrin_rcpt_lig-bd_dom"/>
</dbReference>
<dbReference type="PROSITE" id="PS00107">
    <property type="entry name" value="PROTEIN_KINASE_ATP"/>
    <property type="match status" value="1"/>
</dbReference>
<dbReference type="SMART" id="SM00615">
    <property type="entry name" value="EPH_lbd"/>
    <property type="match status" value="1"/>
</dbReference>
<evidence type="ECO:0000259" key="26">
    <source>
        <dbReference type="PROSITE" id="PS51550"/>
    </source>
</evidence>
<dbReference type="InterPro" id="IPR016257">
    <property type="entry name" value="Tyr_kinase_ephrin_rcpt"/>
</dbReference>
<dbReference type="Pfam" id="PF00041">
    <property type="entry name" value="fn3"/>
    <property type="match status" value="2"/>
</dbReference>
<dbReference type="PROSITE" id="PS50853">
    <property type="entry name" value="FN3"/>
    <property type="match status" value="2"/>
</dbReference>
<dbReference type="SUPFAM" id="SSF56112">
    <property type="entry name" value="Protein kinase-like (PK-like)"/>
    <property type="match status" value="1"/>
</dbReference>
<sequence length="1072" mass="119419">MFLLLLLHPQWEEISVMDERNTPMRTYQVCNVMEANQNNWLRTRHISREGAQRVYIEIKFTLRDCNSLPGVPGTCKETFNMYYYESNNANLWFIKESQYVKIDTIAADESFTQVDVGDRVMKLNTEVRDISNLSKKGFYLAFQDLGACIALVSVRVFYKKCPLTVLNLAQFPDTITGGDTALVEVHGVCVNASEEFEVPKMYCSADGGWLVPIGRCVCKPGFEENKDFCQRPGSFVLVCLAAPQSPGSLDKKSLKKSCFSGPLPQLCQGKHKCTIAPTVASSEHGHPFLKELTGEEKEGRVPLSMITLSLPHPDADIPLPVLPACRPGTYKASATDAYCTKCPPHSSSPQDQAVECTCEKGFYRAETDPRSMACTRPPSPPENPISTVNETCVTLEWTLPRDTGGRGDVTYSIHCRKCSGDGRKCAPCGSSVHFVPRQYGLATTTVQITDLQPDSNYSFTVESQNGVSDLSPTPRGTVIVNVTTSQTVSVVLKERRSKDSVTLAWQGPERPNGVIVEYEVIYYEKNQREQNYTVLKTRSNMMTVEGLKPGTTYVFRVRARTDGGYGSYGGEIELETSHEDVFAIGDPNQPTLLAVSVAGGVVLLVFLVTCFVVSGRWERRGTSRRLAQPRLQQMASPSKRIQDPVLHLSPASLNTLQPLPPSICVCLHCGYIKAKQDPDEEKMQFQHGRVKLPGSRTYIHPHTYEDPNQAIRDFAKEIDASNIRIERVIGAGEFGEVCSGRLRVQGKREIYVAIKSLKAGYSDKQRRDFLSEASIMGQFDHPNIIRLEGVVTRCKPVMIITEFMENGSLDTFLKKHDGQFTVIQLVGMLRGIASGMKYLSDMSYVHRDLAARNILVNSNLVCKVSDFGLSRVLEDDPEAAYTTRGGKIPIRWTAPEAIAYRKFTSASDVWSYGIVMWEVISYGERPYWEMSNQDVIKAIDEGYRLPAPMDCPVVLHQLMLDCWEKGRSDRPKFGQIVTILDKLIRNPASLRELANSSAWEDPTASDVSVNTVDEWLEAIKMGQYKDNFSSSGYVSLESVLYISVSELAKMGVTLAGHQKKILSSVQNLQTQG</sequence>
<evidence type="ECO:0000313" key="27">
    <source>
        <dbReference type="EMBL" id="CAF94972.1"/>
    </source>
</evidence>
<dbReference type="Pfam" id="PF14575">
    <property type="entry name" value="EphA2_TM"/>
    <property type="match status" value="1"/>
</dbReference>
<dbReference type="PANTHER" id="PTHR46877:SF8">
    <property type="entry name" value="RECEPTOR PROTEIN-TYROSINE KINASE"/>
    <property type="match status" value="1"/>
</dbReference>
<keyword evidence="8" id="KW-0677">Repeat</keyword>
<feature type="domain" description="Fibronectin type-III" evidence="25">
    <location>
        <begin position="487"/>
        <end position="579"/>
    </location>
</feature>
<dbReference type="PROSITE" id="PS51550">
    <property type="entry name" value="EPH_LBD"/>
    <property type="match status" value="1"/>
</dbReference>
<dbReference type="FunFam" id="2.10.50.10:FF:000001">
    <property type="entry name" value="Ephrin type-A receptor 5"/>
    <property type="match status" value="1"/>
</dbReference>
<dbReference type="GO" id="GO:0005886">
    <property type="term" value="C:plasma membrane"/>
    <property type="evidence" value="ECO:0007669"/>
    <property type="project" value="UniProtKB-SubCell"/>
</dbReference>
<dbReference type="FunFam" id="1.10.150.50:FF:000001">
    <property type="entry name" value="Ephrin type-A receptor 5"/>
    <property type="match status" value="1"/>
</dbReference>
<keyword evidence="9 19" id="KW-0547">Nucleotide-binding</keyword>
<dbReference type="Pfam" id="PF25599">
    <property type="entry name" value="Ephrin_CRD"/>
    <property type="match status" value="1"/>
</dbReference>
<dbReference type="AlphaFoldDB" id="Q4SWL0"/>
<proteinExistence type="predicted"/>
<evidence type="ECO:0000259" key="24">
    <source>
        <dbReference type="PROSITE" id="PS50105"/>
    </source>
</evidence>
<dbReference type="InterPro" id="IPR008979">
    <property type="entry name" value="Galactose-bd-like_sf"/>
</dbReference>
<keyword evidence="7" id="KW-0732">Signal</keyword>
<evidence type="ECO:0000256" key="5">
    <source>
        <dbReference type="ARBA" id="ARBA00022679"/>
    </source>
</evidence>
<feature type="binding site" evidence="19 21">
    <location>
        <position position="755"/>
    </location>
    <ligand>
        <name>ATP</name>
        <dbReference type="ChEBI" id="CHEBI:30616"/>
    </ligand>
</feature>
<dbReference type="CDD" id="cd05066">
    <property type="entry name" value="PTKc_EphR_A"/>
    <property type="match status" value="1"/>
</dbReference>
<dbReference type="InterPro" id="IPR003961">
    <property type="entry name" value="FN3_dom"/>
</dbReference>
<evidence type="ECO:0000256" key="3">
    <source>
        <dbReference type="ARBA" id="ARBA00022475"/>
    </source>
</evidence>
<dbReference type="OrthoDB" id="4062651at2759"/>
<feature type="domain" description="Protein kinase" evidence="23">
    <location>
        <begin position="723"/>
        <end position="984"/>
    </location>
</feature>
<keyword evidence="6 22" id="KW-0812">Transmembrane</keyword>
<evidence type="ECO:0000256" key="21">
    <source>
        <dbReference type="PROSITE-ProRule" id="PRU10141"/>
    </source>
</evidence>
<comment type="caution">
    <text evidence="27">The sequence shown here is derived from an EMBL/GenBank/DDBJ whole genome shotgun (WGS) entry which is preliminary data.</text>
</comment>
<feature type="active site" description="Proton acceptor" evidence="18">
    <location>
        <position position="848"/>
    </location>
</feature>
<evidence type="ECO:0000256" key="12">
    <source>
        <dbReference type="ARBA" id="ARBA00022989"/>
    </source>
</evidence>
<dbReference type="InterPro" id="IPR008266">
    <property type="entry name" value="Tyr_kinase_AS"/>
</dbReference>
<dbReference type="Gene3D" id="1.10.150.50">
    <property type="entry name" value="Transcription Factor, Ets-1"/>
    <property type="match status" value="1"/>
</dbReference>
<dbReference type="FunFam" id="2.60.120.260:FF:000001">
    <property type="entry name" value="Ephrin type-A receptor 7"/>
    <property type="match status" value="1"/>
</dbReference>
<dbReference type="Gene3D" id="3.30.200.20">
    <property type="entry name" value="Phosphorylase Kinase, domain 1"/>
    <property type="match status" value="1"/>
</dbReference>
<evidence type="ECO:0000256" key="7">
    <source>
        <dbReference type="ARBA" id="ARBA00022729"/>
    </source>
</evidence>
<organism evidence="27">
    <name type="scientific">Tetraodon nigroviridis</name>
    <name type="common">Spotted green pufferfish</name>
    <name type="synonym">Chelonodon nigroviridis</name>
    <dbReference type="NCBI Taxonomy" id="99883"/>
    <lineage>
        <taxon>Eukaryota</taxon>
        <taxon>Metazoa</taxon>
        <taxon>Chordata</taxon>
        <taxon>Craniata</taxon>
        <taxon>Vertebrata</taxon>
        <taxon>Euteleostomi</taxon>
        <taxon>Actinopterygii</taxon>
        <taxon>Neopterygii</taxon>
        <taxon>Teleostei</taxon>
        <taxon>Neoteleostei</taxon>
        <taxon>Acanthomorphata</taxon>
        <taxon>Eupercaria</taxon>
        <taxon>Tetraodontiformes</taxon>
        <taxon>Tetradontoidea</taxon>
        <taxon>Tetraodontidae</taxon>
        <taxon>Tetraodon</taxon>
    </lineage>
</organism>
<dbReference type="SMART" id="SM00454">
    <property type="entry name" value="SAM"/>
    <property type="match status" value="1"/>
</dbReference>
<dbReference type="InterPro" id="IPR001660">
    <property type="entry name" value="SAM"/>
</dbReference>
<feature type="binding site" evidence="19">
    <location>
        <begin position="729"/>
        <end position="737"/>
    </location>
    <ligand>
        <name>ATP</name>
        <dbReference type="ChEBI" id="CHEBI:30616"/>
    </ligand>
</feature>
<keyword evidence="4" id="KW-0597">Phosphoprotein</keyword>
<dbReference type="SUPFAM" id="SSF49265">
    <property type="entry name" value="Fibronectin type III"/>
    <property type="match status" value="1"/>
</dbReference>
<evidence type="ECO:0000259" key="25">
    <source>
        <dbReference type="PROSITE" id="PS50853"/>
    </source>
</evidence>
<gene>
    <name evidence="27" type="ORF">GSTENG00011432001</name>
</gene>
<dbReference type="CDD" id="cd09488">
    <property type="entry name" value="SAM_EPH-R"/>
    <property type="match status" value="1"/>
</dbReference>
<feature type="disulfide bond" evidence="20">
    <location>
        <begin position="30"/>
        <end position="148"/>
    </location>
</feature>
<feature type="non-terminal residue" evidence="27">
    <location>
        <position position="1072"/>
    </location>
</feature>
<dbReference type="InterPro" id="IPR013761">
    <property type="entry name" value="SAM/pointed_sf"/>
</dbReference>
<dbReference type="FunFam" id="2.60.40.10:FF:000059">
    <property type="entry name" value="Ephrin type-A receptor 6"/>
    <property type="match status" value="1"/>
</dbReference>
<dbReference type="FunFam" id="1.10.510.10:FF:000019">
    <property type="entry name" value="Ephrin type-A receptor 5"/>
    <property type="match status" value="1"/>
</dbReference>
<evidence type="ECO:0000256" key="20">
    <source>
        <dbReference type="PIRSR" id="PIRSR000666-3"/>
    </source>
</evidence>
<dbReference type="InterPro" id="IPR013783">
    <property type="entry name" value="Ig-like_fold"/>
</dbReference>
<dbReference type="FunFam" id="2.60.40.10:FF:001388">
    <property type="entry name" value="ephrin type-A receptor 3-like"/>
    <property type="match status" value="1"/>
</dbReference>
<dbReference type="GO" id="GO:0030425">
    <property type="term" value="C:dendrite"/>
    <property type="evidence" value="ECO:0007669"/>
    <property type="project" value="TreeGrafter"/>
</dbReference>
<keyword evidence="3" id="KW-1003">Cell membrane</keyword>
<dbReference type="InterPro" id="IPR000719">
    <property type="entry name" value="Prot_kinase_dom"/>
</dbReference>
<evidence type="ECO:0000256" key="19">
    <source>
        <dbReference type="PIRSR" id="PIRSR000666-2"/>
    </source>
</evidence>
<dbReference type="PROSITE" id="PS50105">
    <property type="entry name" value="SAM_DOMAIN"/>
    <property type="match status" value="1"/>
</dbReference>
<keyword evidence="15" id="KW-0675">Receptor</keyword>
<dbReference type="InterPro" id="IPR017441">
    <property type="entry name" value="Protein_kinase_ATP_BS"/>
</dbReference>
<keyword evidence="13 22" id="KW-0472">Membrane</keyword>
<name>Q4SWL0_TETNG</name>
<dbReference type="Gene3D" id="2.10.50.10">
    <property type="entry name" value="Tumor Necrosis Factor Receptor, subunit A, domain 2"/>
    <property type="match status" value="1"/>
</dbReference>
<dbReference type="PROSITE" id="PS00109">
    <property type="entry name" value="PROTEIN_KINASE_TYR"/>
    <property type="match status" value="1"/>
</dbReference>
<dbReference type="InterPro" id="IPR011009">
    <property type="entry name" value="Kinase-like_dom_sf"/>
</dbReference>
<evidence type="ECO:0000256" key="1">
    <source>
        <dbReference type="ARBA" id="ARBA00004251"/>
    </source>
</evidence>
<dbReference type="InterPro" id="IPR001426">
    <property type="entry name" value="Tyr_kinase_rcpt_V_CS"/>
</dbReference>
<keyword evidence="11 19" id="KW-0067">ATP-binding</keyword>
<feature type="domain" description="Eph LBD" evidence="26">
    <location>
        <begin position="1"/>
        <end position="166"/>
    </location>
</feature>
<evidence type="ECO:0000256" key="15">
    <source>
        <dbReference type="ARBA" id="ARBA00023170"/>
    </source>
</evidence>
<evidence type="ECO:0000256" key="2">
    <source>
        <dbReference type="ARBA" id="ARBA00011902"/>
    </source>
</evidence>
<evidence type="ECO:0000256" key="11">
    <source>
        <dbReference type="ARBA" id="ARBA00022840"/>
    </source>
</evidence>
<keyword evidence="16" id="KW-0325">Glycoprotein</keyword>
<protein>
    <recommendedName>
        <fullName evidence="2">receptor protein-tyrosine kinase</fullName>
        <ecNumber evidence="2">2.7.10.1</ecNumber>
    </recommendedName>
</protein>
<evidence type="ECO:0000256" key="10">
    <source>
        <dbReference type="ARBA" id="ARBA00022777"/>
    </source>
</evidence>
<dbReference type="PANTHER" id="PTHR46877">
    <property type="entry name" value="EPH RECEPTOR A5"/>
    <property type="match status" value="1"/>
</dbReference>
<dbReference type="SUPFAM" id="SSF47769">
    <property type="entry name" value="SAM/Pointed domain"/>
    <property type="match status" value="1"/>
</dbReference>
<evidence type="ECO:0000256" key="13">
    <source>
        <dbReference type="ARBA" id="ARBA00023136"/>
    </source>
</evidence>
<dbReference type="Gene3D" id="2.60.40.1770">
    <property type="entry name" value="ephrin a2 ectodomain"/>
    <property type="match status" value="1"/>
</dbReference>
<dbReference type="Pfam" id="PF01404">
    <property type="entry name" value="Ephrin_lbd"/>
    <property type="match status" value="1"/>
</dbReference>
<evidence type="ECO:0000256" key="18">
    <source>
        <dbReference type="PIRSR" id="PIRSR000666-1"/>
    </source>
</evidence>
<evidence type="ECO:0000256" key="8">
    <source>
        <dbReference type="ARBA" id="ARBA00022737"/>
    </source>
</evidence>
<comment type="subcellular location">
    <subcellularLocation>
        <location evidence="1">Cell membrane</location>
        <topology evidence="1">Single-pass type I membrane protein</topology>
    </subcellularLocation>
</comment>
<dbReference type="InterPro" id="IPR036116">
    <property type="entry name" value="FN3_sf"/>
</dbReference>
<dbReference type="Gene3D" id="2.60.40.10">
    <property type="entry name" value="Immunoglobulins"/>
    <property type="match status" value="2"/>
</dbReference>
<dbReference type="CDD" id="cd00063">
    <property type="entry name" value="FN3"/>
    <property type="match status" value="2"/>
</dbReference>
<feature type="transmembrane region" description="Helical" evidence="22">
    <location>
        <begin position="592"/>
        <end position="615"/>
    </location>
</feature>
<dbReference type="PROSITE" id="PS50011">
    <property type="entry name" value="PROTEIN_KINASE_DOM"/>
    <property type="match status" value="1"/>
</dbReference>
<dbReference type="SMART" id="SM00219">
    <property type="entry name" value="TyrKc"/>
    <property type="match status" value="1"/>
</dbReference>
<dbReference type="PIRSF" id="PIRSF000666">
    <property type="entry name" value="TyrPK_ephrin_receptor"/>
    <property type="match status" value="1"/>
</dbReference>
<keyword evidence="20" id="KW-1015">Disulfide bond</keyword>
<keyword evidence="12 22" id="KW-1133">Transmembrane helix</keyword>
<dbReference type="InterPro" id="IPR001245">
    <property type="entry name" value="Ser-Thr/Tyr_kinase_cat_dom"/>
</dbReference>
<dbReference type="FunFam" id="2.60.40.1770:FF:000001">
    <property type="entry name" value="Ephrin type-A receptor 5"/>
    <property type="match status" value="1"/>
</dbReference>
<evidence type="ECO:0000256" key="9">
    <source>
        <dbReference type="ARBA" id="ARBA00022741"/>
    </source>
</evidence>
<dbReference type="InterPro" id="IPR020635">
    <property type="entry name" value="Tyr_kinase_cat_dom"/>
</dbReference>
<reference evidence="27" key="1">
    <citation type="journal article" date="2004" name="Nature">
        <title>Genome duplication in the teleost fish Tetraodon nigroviridis reveals the early vertebrate proto-karyotype.</title>
        <authorList>
            <person name="Jaillon O."/>
            <person name="Aury J.-M."/>
            <person name="Brunet F."/>
            <person name="Petit J.-L."/>
            <person name="Stange-Thomann N."/>
            <person name="Mauceli E."/>
            <person name="Bouneau L."/>
            <person name="Fischer C."/>
            <person name="Ozouf-Costaz C."/>
            <person name="Bernot A."/>
            <person name="Nicaud S."/>
            <person name="Jaffe D."/>
            <person name="Fisher S."/>
            <person name="Lutfalla G."/>
            <person name="Dossat C."/>
            <person name="Segurens B."/>
            <person name="Dasilva C."/>
            <person name="Salanoubat M."/>
            <person name="Levy M."/>
            <person name="Boudet N."/>
            <person name="Castellano S."/>
            <person name="Anthouard V."/>
            <person name="Jubin C."/>
            <person name="Castelli V."/>
            <person name="Katinka M."/>
            <person name="Vacherie B."/>
            <person name="Biemont C."/>
            <person name="Skalli Z."/>
            <person name="Cattolico L."/>
            <person name="Poulain J."/>
            <person name="De Berardinis V."/>
            <person name="Cruaud C."/>
            <person name="Duprat S."/>
            <person name="Brottier P."/>
            <person name="Coutanceau J.-P."/>
            <person name="Gouzy J."/>
            <person name="Parra G."/>
            <person name="Lardier G."/>
            <person name="Chapple C."/>
            <person name="McKernan K.J."/>
            <person name="McEwan P."/>
            <person name="Bosak S."/>
            <person name="Kellis M."/>
            <person name="Volff J.-N."/>
            <person name="Guigo R."/>
            <person name="Zody M.C."/>
            <person name="Mesirov J."/>
            <person name="Lindblad-Toh K."/>
            <person name="Birren B."/>
            <person name="Nusbaum C."/>
            <person name="Kahn D."/>
            <person name="Robinson-Rechavi M."/>
            <person name="Laudet V."/>
            <person name="Schachter V."/>
            <person name="Quetier F."/>
            <person name="Saurin W."/>
            <person name="Scarpelli C."/>
            <person name="Wincker P."/>
            <person name="Lander E.S."/>
            <person name="Weissenbach J."/>
            <person name="Roest Crollius H."/>
        </authorList>
    </citation>
    <scope>NUCLEOTIDE SEQUENCE [LARGE SCALE GENOMIC DNA]</scope>
</reference>
<evidence type="ECO:0000256" key="16">
    <source>
        <dbReference type="ARBA" id="ARBA00023180"/>
    </source>
</evidence>
<keyword evidence="5" id="KW-0808">Transferase</keyword>
<dbReference type="KEGG" id="tng:GSTEN00011432G001"/>
<dbReference type="Pfam" id="PF00536">
    <property type="entry name" value="SAM_1"/>
    <property type="match status" value="1"/>
</dbReference>
<dbReference type="EMBL" id="CAAE01013611">
    <property type="protein sequence ID" value="CAF94972.1"/>
    <property type="molecule type" value="Genomic_DNA"/>
</dbReference>
<dbReference type="InterPro" id="IPR050449">
    <property type="entry name" value="Ephrin_rcpt_TKs"/>
</dbReference>
<evidence type="ECO:0000259" key="23">
    <source>
        <dbReference type="PROSITE" id="PS50011"/>
    </source>
</evidence>
<dbReference type="Gene3D" id="2.60.120.260">
    <property type="entry name" value="Galactose-binding domain-like"/>
    <property type="match status" value="1"/>
</dbReference>
<evidence type="ECO:0000256" key="4">
    <source>
        <dbReference type="ARBA" id="ARBA00022553"/>
    </source>
</evidence>
<feature type="domain" description="SAM" evidence="24">
    <location>
        <begin position="1007"/>
        <end position="1071"/>
    </location>
</feature>
<evidence type="ECO:0000256" key="14">
    <source>
        <dbReference type="ARBA" id="ARBA00023137"/>
    </source>
</evidence>
<feature type="disulfide bond" evidence="20">
    <location>
        <begin position="65"/>
        <end position="75"/>
    </location>
</feature>
<dbReference type="PROSITE" id="PS00790">
    <property type="entry name" value="RECEPTOR_TYR_KIN_V_1"/>
    <property type="match status" value="1"/>
</dbReference>
<reference evidence="27" key="2">
    <citation type="submission" date="2004-02" db="EMBL/GenBank/DDBJ databases">
        <authorList>
            <consortium name="Genoscope"/>
            <consortium name="Whitehead Institute Centre for Genome Research"/>
        </authorList>
    </citation>
    <scope>NUCLEOTIDE SEQUENCE</scope>
</reference>
<dbReference type="FunFam" id="3.30.200.20:FF:000001">
    <property type="entry name" value="Ephrin type-A receptor 5"/>
    <property type="match status" value="1"/>
</dbReference>
<dbReference type="GO" id="GO:0007411">
    <property type="term" value="P:axon guidance"/>
    <property type="evidence" value="ECO:0007669"/>
    <property type="project" value="TreeGrafter"/>
</dbReference>
<dbReference type="PROSITE" id="PS00791">
    <property type="entry name" value="RECEPTOR_TYR_KIN_V_2"/>
    <property type="match status" value="1"/>
</dbReference>
<dbReference type="Pfam" id="PF07714">
    <property type="entry name" value="PK_Tyr_Ser-Thr"/>
    <property type="match status" value="1"/>
</dbReference>
<evidence type="ECO:0000256" key="22">
    <source>
        <dbReference type="SAM" id="Phobius"/>
    </source>
</evidence>
<dbReference type="GO" id="GO:0005005">
    <property type="term" value="F:transmembrane-ephrin receptor activity"/>
    <property type="evidence" value="ECO:0007669"/>
    <property type="project" value="TreeGrafter"/>
</dbReference>
<evidence type="ECO:0000256" key="6">
    <source>
        <dbReference type="ARBA" id="ARBA00022692"/>
    </source>
</evidence>
<dbReference type="InterPro" id="IPR027936">
    <property type="entry name" value="Eph_TM"/>
</dbReference>
<accession>Q4SWL0</accession>
<dbReference type="SMART" id="SM00060">
    <property type="entry name" value="FN3"/>
    <property type="match status" value="2"/>
</dbReference>